<comment type="caution">
    <text evidence="6">The sequence shown here is derived from an EMBL/GenBank/DDBJ whole genome shotgun (WGS) entry which is preliminary data.</text>
</comment>
<feature type="region of interest" description="Disordered" evidence="3">
    <location>
        <begin position="1"/>
        <end position="32"/>
    </location>
</feature>
<keyword evidence="4" id="KW-0812">Transmembrane</keyword>
<feature type="domain" description="Fibronectin type-III" evidence="5">
    <location>
        <begin position="1532"/>
        <end position="1620"/>
    </location>
</feature>
<dbReference type="PROSITE" id="PS50853">
    <property type="entry name" value="FN3"/>
    <property type="match status" value="1"/>
</dbReference>
<dbReference type="Pfam" id="PF00041">
    <property type="entry name" value="fn3"/>
    <property type="match status" value="1"/>
</dbReference>
<reference evidence="6 7" key="1">
    <citation type="submission" date="2018-09" db="EMBL/GenBank/DDBJ databases">
        <title>Characterization of the phylogenetic diversity of five novel species belonging to the genus Bifidobacterium.</title>
        <authorList>
            <person name="Lugli G.A."/>
            <person name="Duranti S."/>
            <person name="Milani C."/>
        </authorList>
    </citation>
    <scope>NUCLEOTIDE SEQUENCE [LARGE SCALE GENOMIC DNA]</scope>
    <source>
        <strain evidence="6 7">2033B</strain>
    </source>
</reference>
<gene>
    <name evidence="6" type="ORF">D2E24_0459</name>
</gene>
<evidence type="ECO:0000259" key="5">
    <source>
        <dbReference type="PROSITE" id="PS50853"/>
    </source>
</evidence>
<keyword evidence="2" id="KW-0119">Carbohydrate metabolism</keyword>
<proteinExistence type="predicted"/>
<dbReference type="Gene3D" id="2.60.40.3440">
    <property type="match status" value="1"/>
</dbReference>
<keyword evidence="4" id="KW-0472">Membrane</keyword>
<dbReference type="Gene3D" id="2.60.40.10">
    <property type="entry name" value="Immunoglobulins"/>
    <property type="match status" value="2"/>
</dbReference>
<dbReference type="InterPro" id="IPR013783">
    <property type="entry name" value="Ig-like_fold"/>
</dbReference>
<feature type="region of interest" description="Disordered" evidence="3">
    <location>
        <begin position="1258"/>
        <end position="1277"/>
    </location>
</feature>
<evidence type="ECO:0000256" key="3">
    <source>
        <dbReference type="SAM" id="MobiDB-lite"/>
    </source>
</evidence>
<sequence length="1936" mass="198787">MTIMGPLGRNRSGARDGTSGCRRPETGSRGRRDRGVAVLLAAALLASIVMGALRAQAVSGGDVRFDDGTVWITSDAHRQAVRFNAAAGQPDVSLPAPEGDFDVVQHGDLTLLVGDGLVQSVDPASAEVTASVETGSGFDVKIGGASVALVETGNGSVWAFPASEFGAWSPDSRPADMTVGADGFVAVGHDGLVYGYRPEDGTVLCLDADGGGPATAVASFGEGDRFEVDDVTVVGSTPVVVADGVIRWPSGSVDTGVRERLTLQAPDADGAQGPWVAAVGRDRLVTADLSGSGGDAGMLVFEAHADGEPARPVSSGGCVHAAWGRAERNYLAVCSPGFPDGGRSRNATVAAGDVDAAIDGAGEAGIASSDAAADAGGGFVTLASVSASSDLRFRVNHRRVLLNDAAFGDVWAPSDRAEPLDVRWGGLFPDDVEEASDERRSDDVPVPASECTPDADGVLANDDAFGVRSGRSRLIDVLANDEQTGCSALSIAAVGAVQGSGIRVTPVLDGRYLQVDATGVSPGARSFSYEVEDGAGHASSARVSVTVVAGDGNHAPQRSATVSEHELEQGASVEWNALEAFSDPDGDPLMLVAASPEAGSDLTVTHRSDGLLTIEAGTVEAERVGVELIASDGSDLCAATAYVSVRAAGTLRPTTDPLSVRAVPGDTVHVDLTDSVHGTSADPVRLVDVSVSPAASVALDAGMALSFSAQDSGTYDVRYTAAQGGMSVSGHVRVDVAPAVYERSAPVVVDDVVVLDRDGNAVVDPLGNDTDPTGGVPAVAAVEADAGSGVSVGIVDHRRVHLSVDVMPDAPVRVPYTAVNEVGSSNGTIVLLPAAVGGSAAPRAVDADVSVRCGGTVSVDVLQSMESGDDRRLALSDASATDGALVGGLAFVADGSIRYRAGDRAGDYPVRYTVEDDEGRMSSGTVTFHVHERDAAGKPAPKPHDVEARARAGSTVRIEIPLSGIDADGDDVILLGLGHLAPTLGRVTEIGSDWLTYEAYPDSSGTDTFAYAVEDWTGRRAQATVRVGVFVSDRSGGVHARDDAVAVRPGTRMTVPVLDNDIAGDGSTLMLSGAESEDLPSVSVESGAVSFTAPDRECVSYITYTARDEAGFSDTALLRVETDADAPPPSPTASDHRVPASDTVDRRSVDVDVSALVTSPSGDIADLVLSVPDEVASIASADSTDGRHVVSIVLGDEPTAVPYTVTDGGTGMAASAFLQVPAYGVFPPARRPQAPTLVVDAGDTLLIDIADQVRVGPGKRARIDSPDSVSSTRNDADPYVDDHTLRFTAPRGYAGPASVTFTAVDGSAGGDAIVSSAVITLPITVIDDGTPAPVFSAPVIEVCTGEDPKTVDLSALTRSTSSASDDSTYVYEGGSVTGTVTSSLSRDGLLSVEAAQDAGAGSLVSIPFSIRYDGGVLRTGVTVRVTQSARPFARIGTRTVTVSAGEDATVDVLADSYNPFPETPLHVVGCTADAPARFAVSCDGTTVSVHAVSGLGATTGMIRVDVQDATRSRQRQVTATITVKVIDRPAAPLMGVTAVQASDGAVELSWIPGADNGAPIVEYEVRWTTGARSCAPADGCRIDGLVNGTTYAFTVRARNAVGWSDDSAVVTAVPDRVPPPPASVTVTGGYRSVHVAWAMPDYAGSRPDRYTVTLTLSTGYTRTLDVDGPSTDFPLPQDAVTDGCTASATVRAANARGIGPPAASARSASPWSDPDPMTLELRQDGGSVTATVIVGDLRNAGCRSVSIDGVDVPCDAPAVTWTLDESDYGIESAVTATMIFRSEGIASASATRSIVPVYDVRPPASASIQCRTERCIVRWAPSGLHDGFVVKYGGTEHTVPSGTTDMSFDAAPGGLWLQASVAQTFRSRTGPYLDAEPQTAPASHGPDASVAALPLLWVPASAGDSRPAALHLPAPQRRSRRRARHQSAVIRERSRP</sequence>
<feature type="region of interest" description="Disordered" evidence="3">
    <location>
        <begin position="1122"/>
        <end position="1145"/>
    </location>
</feature>
<organism evidence="6 7">
    <name type="scientific">Bifidobacterium samirii</name>
    <dbReference type="NCBI Taxonomy" id="2306974"/>
    <lineage>
        <taxon>Bacteria</taxon>
        <taxon>Bacillati</taxon>
        <taxon>Actinomycetota</taxon>
        <taxon>Actinomycetes</taxon>
        <taxon>Bifidobacteriales</taxon>
        <taxon>Bifidobacteriaceae</taxon>
        <taxon>Bifidobacterium</taxon>
    </lineage>
</organism>
<dbReference type="GO" id="GO:0016798">
    <property type="term" value="F:hydrolase activity, acting on glycosyl bonds"/>
    <property type="evidence" value="ECO:0007669"/>
    <property type="project" value="UniProtKB-KW"/>
</dbReference>
<dbReference type="EMBL" id="QXGK01000003">
    <property type="protein sequence ID" value="RSX58099.1"/>
    <property type="molecule type" value="Genomic_DNA"/>
</dbReference>
<dbReference type="SUPFAM" id="SSF63829">
    <property type="entry name" value="Calcium-dependent phosphotriesterase"/>
    <property type="match status" value="1"/>
</dbReference>
<feature type="region of interest" description="Disordered" evidence="3">
    <location>
        <begin position="1905"/>
        <end position="1936"/>
    </location>
</feature>
<evidence type="ECO:0000313" key="6">
    <source>
        <dbReference type="EMBL" id="RSX58099.1"/>
    </source>
</evidence>
<dbReference type="CDD" id="cd00063">
    <property type="entry name" value="FN3"/>
    <property type="match status" value="2"/>
</dbReference>
<dbReference type="SUPFAM" id="SSF49265">
    <property type="entry name" value="Fibronectin type III"/>
    <property type="match status" value="1"/>
</dbReference>
<dbReference type="Proteomes" id="UP000287470">
    <property type="component" value="Unassembled WGS sequence"/>
</dbReference>
<feature type="compositionally biased region" description="Basic and acidic residues" evidence="3">
    <location>
        <begin position="1134"/>
        <end position="1145"/>
    </location>
</feature>
<protein>
    <submittedName>
        <fullName evidence="6">ATPase AAA</fullName>
    </submittedName>
</protein>
<evidence type="ECO:0000313" key="7">
    <source>
        <dbReference type="Proteomes" id="UP000287470"/>
    </source>
</evidence>
<dbReference type="GO" id="GO:0000272">
    <property type="term" value="P:polysaccharide catabolic process"/>
    <property type="evidence" value="ECO:0007669"/>
    <property type="project" value="UniProtKB-KW"/>
</dbReference>
<dbReference type="Pfam" id="PF17963">
    <property type="entry name" value="Big_9"/>
    <property type="match status" value="4"/>
</dbReference>
<dbReference type="InterPro" id="IPR036116">
    <property type="entry name" value="FN3_sf"/>
</dbReference>
<accession>A0A430FVR1</accession>
<keyword evidence="2" id="KW-0624">Polysaccharide degradation</keyword>
<name>A0A430FVR1_9BIFI</name>
<evidence type="ECO:0000256" key="4">
    <source>
        <dbReference type="SAM" id="Phobius"/>
    </source>
</evidence>
<dbReference type="SMART" id="SM00060">
    <property type="entry name" value="FN3"/>
    <property type="match status" value="2"/>
</dbReference>
<feature type="compositionally biased region" description="Basic and acidic residues" evidence="3">
    <location>
        <begin position="22"/>
        <end position="32"/>
    </location>
</feature>
<keyword evidence="4" id="KW-1133">Transmembrane helix</keyword>
<feature type="transmembrane region" description="Helical" evidence="4">
    <location>
        <begin position="36"/>
        <end position="55"/>
    </location>
</feature>
<dbReference type="InterPro" id="IPR003961">
    <property type="entry name" value="FN3_dom"/>
</dbReference>
<evidence type="ECO:0000256" key="1">
    <source>
        <dbReference type="ARBA" id="ARBA00023295"/>
    </source>
</evidence>
<keyword evidence="1" id="KW-0326">Glycosidase</keyword>
<keyword evidence="7" id="KW-1185">Reference proteome</keyword>
<evidence type="ECO:0000256" key="2">
    <source>
        <dbReference type="ARBA" id="ARBA00023326"/>
    </source>
</evidence>
<keyword evidence="1" id="KW-0378">Hydrolase</keyword>